<protein>
    <submittedName>
        <fullName evidence="1">Uncharacterized protein</fullName>
    </submittedName>
</protein>
<evidence type="ECO:0000313" key="1">
    <source>
        <dbReference type="EMBL" id="MCI71134.1"/>
    </source>
</evidence>
<name>A0A392UEK1_9FABA</name>
<accession>A0A392UEK1</accession>
<organism evidence="1 2">
    <name type="scientific">Trifolium medium</name>
    <dbReference type="NCBI Taxonomy" id="97028"/>
    <lineage>
        <taxon>Eukaryota</taxon>
        <taxon>Viridiplantae</taxon>
        <taxon>Streptophyta</taxon>
        <taxon>Embryophyta</taxon>
        <taxon>Tracheophyta</taxon>
        <taxon>Spermatophyta</taxon>
        <taxon>Magnoliopsida</taxon>
        <taxon>eudicotyledons</taxon>
        <taxon>Gunneridae</taxon>
        <taxon>Pentapetalae</taxon>
        <taxon>rosids</taxon>
        <taxon>fabids</taxon>
        <taxon>Fabales</taxon>
        <taxon>Fabaceae</taxon>
        <taxon>Papilionoideae</taxon>
        <taxon>50 kb inversion clade</taxon>
        <taxon>NPAAA clade</taxon>
        <taxon>Hologalegina</taxon>
        <taxon>IRL clade</taxon>
        <taxon>Trifolieae</taxon>
        <taxon>Trifolium</taxon>
    </lineage>
</organism>
<dbReference type="AlphaFoldDB" id="A0A392UEK1"/>
<comment type="caution">
    <text evidence="1">The sequence shown here is derived from an EMBL/GenBank/DDBJ whole genome shotgun (WGS) entry which is preliminary data.</text>
</comment>
<proteinExistence type="predicted"/>
<evidence type="ECO:0000313" key="2">
    <source>
        <dbReference type="Proteomes" id="UP000265520"/>
    </source>
</evidence>
<dbReference type="EMBL" id="LXQA010790216">
    <property type="protein sequence ID" value="MCI71134.1"/>
    <property type="molecule type" value="Genomic_DNA"/>
</dbReference>
<sequence length="23" mass="2545">PLGVQITKLRIRLRISVLVCGLP</sequence>
<feature type="non-terminal residue" evidence="1">
    <location>
        <position position="1"/>
    </location>
</feature>
<dbReference type="Proteomes" id="UP000265520">
    <property type="component" value="Unassembled WGS sequence"/>
</dbReference>
<keyword evidence="2" id="KW-1185">Reference proteome</keyword>
<reference evidence="1 2" key="1">
    <citation type="journal article" date="2018" name="Front. Plant Sci.">
        <title>Red Clover (Trifolium pratense) and Zigzag Clover (T. medium) - A Picture of Genomic Similarities and Differences.</title>
        <authorList>
            <person name="Dluhosova J."/>
            <person name="Istvanek J."/>
            <person name="Nedelnik J."/>
            <person name="Repkova J."/>
        </authorList>
    </citation>
    <scope>NUCLEOTIDE SEQUENCE [LARGE SCALE GENOMIC DNA]</scope>
    <source>
        <strain evidence="2">cv. 10/8</strain>
        <tissue evidence="1">Leaf</tissue>
    </source>
</reference>